<feature type="transmembrane region" description="Helical" evidence="2">
    <location>
        <begin position="221"/>
        <end position="242"/>
    </location>
</feature>
<dbReference type="AlphaFoldDB" id="A0A2T0SNW4"/>
<feature type="region of interest" description="Disordered" evidence="1">
    <location>
        <begin position="502"/>
        <end position="732"/>
    </location>
</feature>
<dbReference type="InterPro" id="IPR045782">
    <property type="entry name" value="TrbL_3"/>
</dbReference>
<feature type="transmembrane region" description="Helical" evidence="2">
    <location>
        <begin position="254"/>
        <end position="272"/>
    </location>
</feature>
<feature type="transmembrane region" description="Helical" evidence="2">
    <location>
        <begin position="311"/>
        <end position="330"/>
    </location>
</feature>
<feature type="transmembrane region" description="Helical" evidence="2">
    <location>
        <begin position="376"/>
        <end position="400"/>
    </location>
</feature>
<reference evidence="3 4" key="1">
    <citation type="submission" date="2018-03" db="EMBL/GenBank/DDBJ databases">
        <title>Genomic Encyclopedia of Archaeal and Bacterial Type Strains, Phase II (KMG-II): from individual species to whole genera.</title>
        <authorList>
            <person name="Goeker M."/>
        </authorList>
    </citation>
    <scope>NUCLEOTIDE SEQUENCE [LARGE SCALE GENOMIC DNA]</scope>
    <source>
        <strain evidence="3 4">DSM 44720</strain>
    </source>
</reference>
<keyword evidence="2" id="KW-1133">Transmembrane helix</keyword>
<dbReference type="Pfam" id="PF19590">
    <property type="entry name" value="TrbL_3"/>
    <property type="match status" value="1"/>
</dbReference>
<dbReference type="EMBL" id="PVTF01000014">
    <property type="protein sequence ID" value="PRY35101.1"/>
    <property type="molecule type" value="Genomic_DNA"/>
</dbReference>
<organism evidence="3 4">
    <name type="scientific">Umezawaea tangerina</name>
    <dbReference type="NCBI Taxonomy" id="84725"/>
    <lineage>
        <taxon>Bacteria</taxon>
        <taxon>Bacillati</taxon>
        <taxon>Actinomycetota</taxon>
        <taxon>Actinomycetes</taxon>
        <taxon>Pseudonocardiales</taxon>
        <taxon>Pseudonocardiaceae</taxon>
        <taxon>Umezawaea</taxon>
    </lineage>
</organism>
<feature type="transmembrane region" description="Helical" evidence="2">
    <location>
        <begin position="337"/>
        <end position="356"/>
    </location>
</feature>
<name>A0A2T0SNW4_9PSEU</name>
<evidence type="ECO:0000256" key="1">
    <source>
        <dbReference type="SAM" id="MobiDB-lite"/>
    </source>
</evidence>
<keyword evidence="2" id="KW-0472">Membrane</keyword>
<keyword evidence="4" id="KW-1185">Reference proteome</keyword>
<comment type="caution">
    <text evidence="3">The sequence shown here is derived from an EMBL/GenBank/DDBJ whole genome shotgun (WGS) entry which is preliminary data.</text>
</comment>
<evidence type="ECO:0000256" key="2">
    <source>
        <dbReference type="SAM" id="Phobius"/>
    </source>
</evidence>
<feature type="compositionally biased region" description="Low complexity" evidence="1">
    <location>
        <begin position="126"/>
        <end position="152"/>
    </location>
</feature>
<feature type="compositionally biased region" description="Low complexity" evidence="1">
    <location>
        <begin position="574"/>
        <end position="585"/>
    </location>
</feature>
<evidence type="ECO:0008006" key="5">
    <source>
        <dbReference type="Google" id="ProtNLM"/>
    </source>
</evidence>
<feature type="compositionally biased region" description="Pro residues" evidence="1">
    <location>
        <begin position="625"/>
        <end position="634"/>
    </location>
</feature>
<feature type="compositionally biased region" description="Polar residues" evidence="1">
    <location>
        <begin position="530"/>
        <end position="539"/>
    </location>
</feature>
<gene>
    <name evidence="3" type="ORF">CLV43_11419</name>
</gene>
<feature type="transmembrane region" description="Helical" evidence="2">
    <location>
        <begin position="407"/>
        <end position="428"/>
    </location>
</feature>
<evidence type="ECO:0000313" key="3">
    <source>
        <dbReference type="EMBL" id="PRY35101.1"/>
    </source>
</evidence>
<proteinExistence type="predicted"/>
<feature type="compositionally biased region" description="Low complexity" evidence="1">
    <location>
        <begin position="689"/>
        <end position="703"/>
    </location>
</feature>
<dbReference type="Proteomes" id="UP000239494">
    <property type="component" value="Unassembled WGS sequence"/>
</dbReference>
<feature type="compositionally biased region" description="Pro residues" evidence="1">
    <location>
        <begin position="675"/>
        <end position="688"/>
    </location>
</feature>
<feature type="region of interest" description="Disordered" evidence="1">
    <location>
        <begin position="465"/>
        <end position="486"/>
    </location>
</feature>
<keyword evidence="2" id="KW-0812">Transmembrane</keyword>
<protein>
    <recommendedName>
        <fullName evidence="5">TrbL/VirB6 plasmid conjugal transfer protein</fullName>
    </recommendedName>
</protein>
<accession>A0A2T0SNW4</accession>
<feature type="region of interest" description="Disordered" evidence="1">
    <location>
        <begin position="126"/>
        <end position="162"/>
    </location>
</feature>
<evidence type="ECO:0000313" key="4">
    <source>
        <dbReference type="Proteomes" id="UP000239494"/>
    </source>
</evidence>
<feature type="compositionally biased region" description="Polar residues" evidence="1">
    <location>
        <begin position="510"/>
        <end position="523"/>
    </location>
</feature>
<sequence length="732" mass="76505">MLAPPSVSLRQAHRIGRIFGFTRSRALVALEVSLVVLLGGSLASAALGPHSGPQVVPVAAAQLPLPLPTVDPDPCGPGSPPMPICTLPRPTTTLPMTGLPLPTAVPTLPPCDPTLPLQQCAPTGTTPSTPCSGEGCIPRPGATTTLPTTPGNGQPGQGQATEDDCGITDIGACVTESINGFFQGLVTDALNPLLDLLSTTLLTTPMPDSLPRVGELWDNSWQILLVSYGLLVLIAGVIAMSYQSLQTRHSIKELAPRLVVGFLAGALSLWVATKGIQIANAVVEAVMDGGVDADSAARTLRNMVVNSTTQGGVWIAFIGIVLAGLLVALLITYAVRVAVTIILIGGAPLAMMFHALPQTEGIAYWWWKTYGGCLAIQVGQSLALITALKVFLAPGGFGLFGPTDTGLVNLLVAIALIYILFKIPFWVMSSIRGGGGGRSLLGSVVKGFLAYKTFGLLGGRGNRTPYPAGRARAKKPPSPFARTRTTSTGQYILPLPGVRRVRSGAKKSTAPATPTGKAQSGNKAQAKGRASSTSPSVQGKQLALPLGDDWPENKPVLGRDGQYRLPLDVKRTKATPPGAAATPSRPGRRGGVQLELPFDPFKGNRPTRSGQYPLPLEGVRRTPRPMSPPPPPPSRGRNRVVQPELPFDPYKGNRADRGGQYPLPLEGVRRVPAPNAAPAPPPVTPPRPVSRAGRQLRLPLDLPKPSKPPTTAPVFSSPPAVPPKPKPGGKTS</sequence>